<feature type="chain" id="PRO_5040111786" evidence="3">
    <location>
        <begin position="20"/>
        <end position="252"/>
    </location>
</feature>
<feature type="compositionally biased region" description="Low complexity" evidence="2">
    <location>
        <begin position="177"/>
        <end position="217"/>
    </location>
</feature>
<sequence length="252" mass="26472">MFILASLATVVIAITPILGLDIHQGPAAHRRHHEISHRPRGDISKRFAGARATYYAVGLGACGQYNHPSDFIVALNQDQFGSGYPGPHCFESITITCNGKTAHATIMDECPGCPYAGLDLSEGLFSYFADPSVGVLACDWSYGTSGENPKPAPHSSSPPPPPPPKTTTSTRKYVPPTSLSSHTTSKTTSTTSHKTSHSTSSHSTISHSSTSTTALPSTMPPVVPPETTPDNLNALNLFVLNLGNLVALALGA</sequence>
<dbReference type="AlphaFoldDB" id="A0A9P6DYS6"/>
<dbReference type="InterPro" id="IPR051477">
    <property type="entry name" value="Expansin_CellWall"/>
</dbReference>
<organism evidence="4 5">
    <name type="scientific">Hydnum rufescens UP504</name>
    <dbReference type="NCBI Taxonomy" id="1448309"/>
    <lineage>
        <taxon>Eukaryota</taxon>
        <taxon>Fungi</taxon>
        <taxon>Dikarya</taxon>
        <taxon>Basidiomycota</taxon>
        <taxon>Agaricomycotina</taxon>
        <taxon>Agaricomycetes</taxon>
        <taxon>Cantharellales</taxon>
        <taxon>Hydnaceae</taxon>
        <taxon>Hydnum</taxon>
    </lineage>
</organism>
<dbReference type="Proteomes" id="UP000886523">
    <property type="component" value="Unassembled WGS sequence"/>
</dbReference>
<feature type="signal peptide" evidence="3">
    <location>
        <begin position="1"/>
        <end position="19"/>
    </location>
</feature>
<evidence type="ECO:0000256" key="2">
    <source>
        <dbReference type="SAM" id="MobiDB-lite"/>
    </source>
</evidence>
<keyword evidence="5" id="KW-1185">Reference proteome</keyword>
<dbReference type="EMBL" id="MU128915">
    <property type="protein sequence ID" value="KAF9519801.1"/>
    <property type="molecule type" value="Genomic_DNA"/>
</dbReference>
<gene>
    <name evidence="4" type="ORF">BS47DRAFT_996897</name>
</gene>
<protein>
    <submittedName>
        <fullName evidence="4">Uncharacterized protein</fullName>
    </submittedName>
</protein>
<evidence type="ECO:0000313" key="4">
    <source>
        <dbReference type="EMBL" id="KAF9519801.1"/>
    </source>
</evidence>
<feature type="compositionally biased region" description="Pro residues" evidence="2">
    <location>
        <begin position="218"/>
        <end position="227"/>
    </location>
</feature>
<dbReference type="SUPFAM" id="SSF50685">
    <property type="entry name" value="Barwin-like endoglucanases"/>
    <property type="match status" value="1"/>
</dbReference>
<dbReference type="InterPro" id="IPR036908">
    <property type="entry name" value="RlpA-like_sf"/>
</dbReference>
<dbReference type="Gene3D" id="2.40.40.10">
    <property type="entry name" value="RlpA-like domain"/>
    <property type="match status" value="1"/>
</dbReference>
<dbReference type="OrthoDB" id="623670at2759"/>
<evidence type="ECO:0000256" key="1">
    <source>
        <dbReference type="ARBA" id="ARBA00022729"/>
    </source>
</evidence>
<dbReference type="CDD" id="cd22191">
    <property type="entry name" value="DPBB_RlpA_EXP_N-like"/>
    <property type="match status" value="1"/>
</dbReference>
<reference evidence="4" key="1">
    <citation type="journal article" date="2020" name="Nat. Commun.">
        <title>Large-scale genome sequencing of mycorrhizal fungi provides insights into the early evolution of symbiotic traits.</title>
        <authorList>
            <person name="Miyauchi S."/>
            <person name="Kiss E."/>
            <person name="Kuo A."/>
            <person name="Drula E."/>
            <person name="Kohler A."/>
            <person name="Sanchez-Garcia M."/>
            <person name="Morin E."/>
            <person name="Andreopoulos B."/>
            <person name="Barry K.W."/>
            <person name="Bonito G."/>
            <person name="Buee M."/>
            <person name="Carver A."/>
            <person name="Chen C."/>
            <person name="Cichocki N."/>
            <person name="Clum A."/>
            <person name="Culley D."/>
            <person name="Crous P.W."/>
            <person name="Fauchery L."/>
            <person name="Girlanda M."/>
            <person name="Hayes R.D."/>
            <person name="Keri Z."/>
            <person name="LaButti K."/>
            <person name="Lipzen A."/>
            <person name="Lombard V."/>
            <person name="Magnuson J."/>
            <person name="Maillard F."/>
            <person name="Murat C."/>
            <person name="Nolan M."/>
            <person name="Ohm R.A."/>
            <person name="Pangilinan J."/>
            <person name="Pereira M.F."/>
            <person name="Perotto S."/>
            <person name="Peter M."/>
            <person name="Pfister S."/>
            <person name="Riley R."/>
            <person name="Sitrit Y."/>
            <person name="Stielow J.B."/>
            <person name="Szollosi G."/>
            <person name="Zifcakova L."/>
            <person name="Stursova M."/>
            <person name="Spatafora J.W."/>
            <person name="Tedersoo L."/>
            <person name="Vaario L.M."/>
            <person name="Yamada A."/>
            <person name="Yan M."/>
            <person name="Wang P."/>
            <person name="Xu J."/>
            <person name="Bruns T."/>
            <person name="Baldrian P."/>
            <person name="Vilgalys R."/>
            <person name="Dunand C."/>
            <person name="Henrissat B."/>
            <person name="Grigoriev I.V."/>
            <person name="Hibbett D."/>
            <person name="Nagy L.G."/>
            <person name="Martin F.M."/>
        </authorList>
    </citation>
    <scope>NUCLEOTIDE SEQUENCE</scope>
    <source>
        <strain evidence="4">UP504</strain>
    </source>
</reference>
<feature type="region of interest" description="Disordered" evidence="2">
    <location>
        <begin position="146"/>
        <end position="227"/>
    </location>
</feature>
<comment type="caution">
    <text evidence="4">The sequence shown here is derived from an EMBL/GenBank/DDBJ whole genome shotgun (WGS) entry which is preliminary data.</text>
</comment>
<keyword evidence="1 3" id="KW-0732">Signal</keyword>
<dbReference type="PANTHER" id="PTHR31836:SF28">
    <property type="entry name" value="SRCR DOMAIN-CONTAINING PROTEIN-RELATED"/>
    <property type="match status" value="1"/>
</dbReference>
<dbReference type="PANTHER" id="PTHR31836">
    <property type="match status" value="1"/>
</dbReference>
<proteinExistence type="predicted"/>
<evidence type="ECO:0000256" key="3">
    <source>
        <dbReference type="SAM" id="SignalP"/>
    </source>
</evidence>
<accession>A0A9P6DYS6</accession>
<name>A0A9P6DYS6_9AGAM</name>
<feature type="compositionally biased region" description="Pro residues" evidence="2">
    <location>
        <begin position="150"/>
        <end position="165"/>
    </location>
</feature>
<evidence type="ECO:0000313" key="5">
    <source>
        <dbReference type="Proteomes" id="UP000886523"/>
    </source>
</evidence>